<gene>
    <name evidence="1" type="ORF">AMTR_s00033p00180910</name>
</gene>
<sequence>GVVARAKHSLVQPWCRDTLYNTLCQRPRTTRAGAWSIAHPSMVHRSGTDVCGDAPCPHQGAPCDVSWLVRASPRDMGKHRARLWPNYRLIHMVRVHSMGIY</sequence>
<feature type="non-terminal residue" evidence="1">
    <location>
        <position position="1"/>
    </location>
</feature>
<protein>
    <submittedName>
        <fullName evidence="1">Uncharacterized protein</fullName>
    </submittedName>
</protein>
<name>U5CVY7_AMBTC</name>
<evidence type="ECO:0000313" key="1">
    <source>
        <dbReference type="EMBL" id="ERN14294.1"/>
    </source>
</evidence>
<dbReference type="Gramene" id="ERN14294">
    <property type="protein sequence ID" value="ERN14294"/>
    <property type="gene ID" value="AMTR_s00033p00180910"/>
</dbReference>
<accession>U5CVY7</accession>
<keyword evidence="2" id="KW-1185">Reference proteome</keyword>
<proteinExistence type="predicted"/>
<reference evidence="2" key="1">
    <citation type="journal article" date="2013" name="Science">
        <title>The Amborella genome and the evolution of flowering plants.</title>
        <authorList>
            <consortium name="Amborella Genome Project"/>
        </authorList>
    </citation>
    <scope>NUCLEOTIDE SEQUENCE [LARGE SCALE GENOMIC DNA]</scope>
</reference>
<dbReference type="HOGENOM" id="CLU_2298845_0_0_1"/>
<organism evidence="1 2">
    <name type="scientific">Amborella trichopoda</name>
    <dbReference type="NCBI Taxonomy" id="13333"/>
    <lineage>
        <taxon>Eukaryota</taxon>
        <taxon>Viridiplantae</taxon>
        <taxon>Streptophyta</taxon>
        <taxon>Embryophyta</taxon>
        <taxon>Tracheophyta</taxon>
        <taxon>Spermatophyta</taxon>
        <taxon>Magnoliopsida</taxon>
        <taxon>Amborellales</taxon>
        <taxon>Amborellaceae</taxon>
        <taxon>Amborella</taxon>
    </lineage>
</organism>
<evidence type="ECO:0000313" key="2">
    <source>
        <dbReference type="Proteomes" id="UP000017836"/>
    </source>
</evidence>
<dbReference type="AlphaFoldDB" id="U5CVY7"/>
<dbReference type="Proteomes" id="UP000017836">
    <property type="component" value="Unassembled WGS sequence"/>
</dbReference>
<dbReference type="EMBL" id="KI392557">
    <property type="protein sequence ID" value="ERN14294.1"/>
    <property type="molecule type" value="Genomic_DNA"/>
</dbReference>